<organism evidence="3 4">
    <name type="scientific">Streptomyces genisteinicus</name>
    <dbReference type="NCBI Taxonomy" id="2768068"/>
    <lineage>
        <taxon>Bacteria</taxon>
        <taxon>Bacillati</taxon>
        <taxon>Actinomycetota</taxon>
        <taxon>Actinomycetes</taxon>
        <taxon>Kitasatosporales</taxon>
        <taxon>Streptomycetaceae</taxon>
        <taxon>Streptomyces</taxon>
    </lineage>
</organism>
<dbReference type="AlphaFoldDB" id="A0A7H0HSA4"/>
<evidence type="ECO:0000256" key="2">
    <source>
        <dbReference type="SAM" id="Phobius"/>
    </source>
</evidence>
<feature type="transmembrane region" description="Helical" evidence="2">
    <location>
        <begin position="37"/>
        <end position="58"/>
    </location>
</feature>
<proteinExistence type="predicted"/>
<evidence type="ECO:0000256" key="1">
    <source>
        <dbReference type="SAM" id="MobiDB-lite"/>
    </source>
</evidence>
<evidence type="ECO:0000313" key="3">
    <source>
        <dbReference type="EMBL" id="QNP63420.1"/>
    </source>
</evidence>
<name>A0A7H0HSA4_9ACTN</name>
<keyword evidence="4" id="KW-1185">Reference proteome</keyword>
<dbReference type="KEGG" id="sgj:IAG43_11070"/>
<dbReference type="RefSeq" id="WP_187740581.1">
    <property type="nucleotide sequence ID" value="NZ_CP060825.1"/>
</dbReference>
<dbReference type="Proteomes" id="UP000516230">
    <property type="component" value="Chromosome"/>
</dbReference>
<feature type="transmembrane region" description="Helical" evidence="2">
    <location>
        <begin position="70"/>
        <end position="92"/>
    </location>
</feature>
<protein>
    <submittedName>
        <fullName evidence="3">Uncharacterized protein</fullName>
    </submittedName>
</protein>
<gene>
    <name evidence="3" type="ORF">IAG43_11070</name>
</gene>
<reference evidence="3 4" key="1">
    <citation type="submission" date="2020-08" db="EMBL/GenBank/DDBJ databases">
        <title>A novel species.</title>
        <authorList>
            <person name="Gao J."/>
        </authorList>
    </citation>
    <scope>NUCLEOTIDE SEQUENCE [LARGE SCALE GENOMIC DNA]</scope>
    <source>
        <strain evidence="3 4">CRPJ-33</strain>
    </source>
</reference>
<dbReference type="EMBL" id="CP060825">
    <property type="protein sequence ID" value="QNP63420.1"/>
    <property type="molecule type" value="Genomic_DNA"/>
</dbReference>
<keyword evidence="2" id="KW-0472">Membrane</keyword>
<evidence type="ECO:0000313" key="4">
    <source>
        <dbReference type="Proteomes" id="UP000516230"/>
    </source>
</evidence>
<keyword evidence="2" id="KW-0812">Transmembrane</keyword>
<feature type="region of interest" description="Disordered" evidence="1">
    <location>
        <begin position="1"/>
        <end position="27"/>
    </location>
</feature>
<keyword evidence="2" id="KW-1133">Transmembrane helix</keyword>
<accession>A0A7H0HSA4</accession>
<sequence>MGVEEVRAEEEPPGGGTTPGAARGPARWARAPRGERMLWIAAGAVLVLGTVAMLLGIRHWAAGFDTGVRYGVGIALRGAMFLMLLGGTYCVVRGSRRDQGGPER</sequence>
<feature type="compositionally biased region" description="Basic and acidic residues" evidence="1">
    <location>
        <begin position="1"/>
        <end position="10"/>
    </location>
</feature>